<organism evidence="4">
    <name type="scientific">Candidatus Caldatribacterium californiense</name>
    <dbReference type="NCBI Taxonomy" id="1454726"/>
    <lineage>
        <taxon>Bacteria</taxon>
        <taxon>Pseudomonadati</taxon>
        <taxon>Atribacterota</taxon>
        <taxon>Atribacteria</taxon>
        <taxon>Atribacterales</taxon>
        <taxon>Candidatus Caldatribacteriaceae</taxon>
        <taxon>Candidatus Caldatribacterium</taxon>
    </lineage>
</organism>
<feature type="binding site" evidence="2">
    <location>
        <position position="236"/>
    </location>
    <ligand>
        <name>[2Fe-2S] cluster</name>
        <dbReference type="ChEBI" id="CHEBI:190135"/>
    </ligand>
</feature>
<dbReference type="PIRSF" id="PIRSF006816">
    <property type="entry name" value="Cyc3_hyd_g"/>
    <property type="match status" value="1"/>
</dbReference>
<dbReference type="InterPro" id="IPR001433">
    <property type="entry name" value="OxRdtase_FAD/NAD-bd"/>
</dbReference>
<dbReference type="SUPFAM" id="SSF52343">
    <property type="entry name" value="Ferredoxin reductase-like, C-terminal NADP-linked domain"/>
    <property type="match status" value="1"/>
</dbReference>
<dbReference type="InterPro" id="IPR012165">
    <property type="entry name" value="Cyt_c3_hydrogenase_gsu"/>
</dbReference>
<keyword evidence="2" id="KW-0411">Iron-sulfur</keyword>
<dbReference type="PANTHER" id="PTHR43513:SF3">
    <property type="entry name" value="DIHYDROOROTATE DEHYDROGENASE B (NAD(+)), ELECTRON TRANSFER SUBUNIT-RELATED"/>
    <property type="match status" value="1"/>
</dbReference>
<name>A0A7V3YEV5_9BACT</name>
<keyword evidence="1" id="KW-0274">FAD</keyword>
<dbReference type="GO" id="GO:0006221">
    <property type="term" value="P:pyrimidine nucleotide biosynthetic process"/>
    <property type="evidence" value="ECO:0007669"/>
    <property type="project" value="InterPro"/>
</dbReference>
<dbReference type="InterPro" id="IPR039261">
    <property type="entry name" value="FNR_nucleotide-bd"/>
</dbReference>
<proteinExistence type="predicted"/>
<evidence type="ECO:0000256" key="1">
    <source>
        <dbReference type="PIRSR" id="PIRSR006816-1"/>
    </source>
</evidence>
<sequence>MAKILKKEVLTPQIKLMVVEAPWVAKRAKPGQFVILRINEEGERIPLTIADYDPALGTVTIIFQEVGKTTMMLGELEEGDDILDFVGPLGREIEERYFGHVVCVGGGVGIAPTYPKAKTLKACGNKVTSIIGARTASLLFWEEKMRSVSDVLYVTTDDGTYGEKGFVTHVLERVLKSEKVDLVVAVGPVMMMKMVSLLTKEYGVPTLVSLNPIMVDGTGMCGCCRVTVDGKCRFTCVDGPVFDGWKVDFDELLARQRTYLEEERRALDLWLTEKAKEEVSHGF</sequence>
<dbReference type="CDD" id="cd06219">
    <property type="entry name" value="DHOD_e_trans_like1"/>
    <property type="match status" value="1"/>
</dbReference>
<keyword evidence="2" id="KW-0479">Metal-binding</keyword>
<feature type="domain" description="FAD-binding FR-type" evidence="3">
    <location>
        <begin position="1"/>
        <end position="95"/>
    </location>
</feature>
<dbReference type="Gene3D" id="3.40.50.80">
    <property type="entry name" value="Nucleotide-binding domain of ferredoxin-NADP reductase (FNR) module"/>
    <property type="match status" value="1"/>
</dbReference>
<dbReference type="InterPro" id="IPR050353">
    <property type="entry name" value="PyrK_electron_transfer"/>
</dbReference>
<keyword evidence="2" id="KW-0001">2Fe-2S</keyword>
<evidence type="ECO:0000313" key="4">
    <source>
        <dbReference type="EMBL" id="HGI29798.1"/>
    </source>
</evidence>
<evidence type="ECO:0000259" key="3">
    <source>
        <dbReference type="PROSITE" id="PS51384"/>
    </source>
</evidence>
<dbReference type="InterPro" id="IPR017938">
    <property type="entry name" value="Riboflavin_synthase-like_b-brl"/>
</dbReference>
<comment type="cofactor">
    <cofactor evidence="1">
        <name>FAD</name>
        <dbReference type="ChEBI" id="CHEBI:57692"/>
    </cofactor>
    <text evidence="1">Binds 1 FAD per subunit.</text>
</comment>
<dbReference type="EMBL" id="DTFV01000008">
    <property type="protein sequence ID" value="HGI29798.1"/>
    <property type="molecule type" value="Genomic_DNA"/>
</dbReference>
<dbReference type="GO" id="GO:0016491">
    <property type="term" value="F:oxidoreductase activity"/>
    <property type="evidence" value="ECO:0007669"/>
    <property type="project" value="InterPro"/>
</dbReference>
<reference evidence="4" key="1">
    <citation type="journal article" date="2020" name="mSystems">
        <title>Genome- and Community-Level Interaction Insights into Carbon Utilization and Element Cycling Functions of Hydrothermarchaeota in Hydrothermal Sediment.</title>
        <authorList>
            <person name="Zhou Z."/>
            <person name="Liu Y."/>
            <person name="Xu W."/>
            <person name="Pan J."/>
            <person name="Luo Z.H."/>
            <person name="Li M."/>
        </authorList>
    </citation>
    <scope>NUCLEOTIDE SEQUENCE [LARGE SCALE GENOMIC DNA]</scope>
    <source>
        <strain evidence="4">SpSt-747</strain>
    </source>
</reference>
<dbReference type="GO" id="GO:0050660">
    <property type="term" value="F:flavin adenine dinucleotide binding"/>
    <property type="evidence" value="ECO:0007669"/>
    <property type="project" value="InterPro"/>
</dbReference>
<dbReference type="NCBIfam" id="NF004862">
    <property type="entry name" value="PRK06222.1"/>
    <property type="match status" value="1"/>
</dbReference>
<keyword evidence="1" id="KW-0285">Flavoprotein</keyword>
<dbReference type="Pfam" id="PF10418">
    <property type="entry name" value="DHODB_Fe-S_bind"/>
    <property type="match status" value="1"/>
</dbReference>
<feature type="binding site" evidence="1">
    <location>
        <begin position="62"/>
        <end position="64"/>
    </location>
    <ligand>
        <name>FAD</name>
        <dbReference type="ChEBI" id="CHEBI:57692"/>
    </ligand>
</feature>
<accession>A0A7V3YEV5</accession>
<dbReference type="InterPro" id="IPR017927">
    <property type="entry name" value="FAD-bd_FR_type"/>
</dbReference>
<dbReference type="InterPro" id="IPR019480">
    <property type="entry name" value="Dihydroorotate_DH_Fe-S-bd"/>
</dbReference>
<dbReference type="PANTHER" id="PTHR43513">
    <property type="entry name" value="DIHYDROOROTATE DEHYDROGENASE B (NAD(+)), ELECTRON TRANSFER SUBUNIT"/>
    <property type="match status" value="1"/>
</dbReference>
<comment type="caution">
    <text evidence="4">The sequence shown here is derived from an EMBL/GenBank/DDBJ whole genome shotgun (WGS) entry which is preliminary data.</text>
</comment>
<feature type="binding site" evidence="2">
    <location>
        <position position="224"/>
    </location>
    <ligand>
        <name>[2Fe-2S] cluster</name>
        <dbReference type="ChEBI" id="CHEBI:190135"/>
    </ligand>
</feature>
<dbReference type="Gene3D" id="2.40.30.10">
    <property type="entry name" value="Translation factors"/>
    <property type="match status" value="1"/>
</dbReference>
<feature type="binding site" evidence="2">
    <location>
        <position position="221"/>
    </location>
    <ligand>
        <name>[2Fe-2S] cluster</name>
        <dbReference type="ChEBI" id="CHEBI:190135"/>
    </ligand>
</feature>
<keyword evidence="2" id="KW-0408">Iron</keyword>
<dbReference type="AlphaFoldDB" id="A0A7V3YEV5"/>
<evidence type="ECO:0000256" key="2">
    <source>
        <dbReference type="PIRSR" id="PIRSR006816-2"/>
    </source>
</evidence>
<dbReference type="Pfam" id="PF00175">
    <property type="entry name" value="NAD_binding_1"/>
    <property type="match status" value="1"/>
</dbReference>
<dbReference type="SUPFAM" id="SSF63380">
    <property type="entry name" value="Riboflavin synthase domain-like"/>
    <property type="match status" value="1"/>
</dbReference>
<dbReference type="GO" id="GO:0051537">
    <property type="term" value="F:2 iron, 2 sulfur cluster binding"/>
    <property type="evidence" value="ECO:0007669"/>
    <property type="project" value="UniProtKB-KW"/>
</dbReference>
<gene>
    <name evidence="4" type="ORF">ENV30_00530</name>
</gene>
<comment type="cofactor">
    <cofactor evidence="2">
        <name>[2Fe-2S] cluster</name>
        <dbReference type="ChEBI" id="CHEBI:190135"/>
    </cofactor>
    <text evidence="2">Binds 1 [2Fe-2S] cluster per subunit.</text>
</comment>
<protein>
    <submittedName>
        <fullName evidence="4">Sulfide/dihydroorotate dehydrogenase-like FAD/NAD-binding protein</fullName>
    </submittedName>
</protein>
<dbReference type="GO" id="GO:0046872">
    <property type="term" value="F:metal ion binding"/>
    <property type="evidence" value="ECO:0007669"/>
    <property type="project" value="UniProtKB-KW"/>
</dbReference>
<dbReference type="PROSITE" id="PS51384">
    <property type="entry name" value="FAD_FR"/>
    <property type="match status" value="1"/>
</dbReference>